<dbReference type="EMBL" id="MDYQ01000211">
    <property type="protein sequence ID" value="PRP78679.1"/>
    <property type="molecule type" value="Genomic_DNA"/>
</dbReference>
<feature type="transmembrane region" description="Helical" evidence="1">
    <location>
        <begin position="121"/>
        <end position="147"/>
    </location>
</feature>
<keyword evidence="3" id="KW-1185">Reference proteome</keyword>
<organism evidence="2 3">
    <name type="scientific">Planoprotostelium fungivorum</name>
    <dbReference type="NCBI Taxonomy" id="1890364"/>
    <lineage>
        <taxon>Eukaryota</taxon>
        <taxon>Amoebozoa</taxon>
        <taxon>Evosea</taxon>
        <taxon>Variosea</taxon>
        <taxon>Cavosteliida</taxon>
        <taxon>Cavosteliaceae</taxon>
        <taxon>Planoprotostelium</taxon>
    </lineage>
</organism>
<dbReference type="InParanoid" id="A0A2P6N400"/>
<protein>
    <submittedName>
        <fullName evidence="2">Uncharacterized protein</fullName>
    </submittedName>
</protein>
<keyword evidence="1" id="KW-1133">Transmembrane helix</keyword>
<proteinExistence type="predicted"/>
<sequence length="197" mass="22067">MTSKILGESHLNEIEILTADAQTTTNITHHDKKTTVKTEIRRSESLDLSNFINESNANVKIPKPTLEAIETYRNRSVVEINQKLQETDHELSRDQVIGSATCILALAGLIGGYLYQEPLYWFVTGVLLVVLFLHNLQGWSPLVFLFVGSRVRSERDIYAYREGLKIARGDFDLLFNTGSMNPATSTNAALRKAAGRE</sequence>
<evidence type="ECO:0000313" key="2">
    <source>
        <dbReference type="EMBL" id="PRP78679.1"/>
    </source>
</evidence>
<reference evidence="2 3" key="1">
    <citation type="journal article" date="2018" name="Genome Biol. Evol.">
        <title>Multiple Roots of Fruiting Body Formation in Amoebozoa.</title>
        <authorList>
            <person name="Hillmann F."/>
            <person name="Forbes G."/>
            <person name="Novohradska S."/>
            <person name="Ferling I."/>
            <person name="Riege K."/>
            <person name="Groth M."/>
            <person name="Westermann M."/>
            <person name="Marz M."/>
            <person name="Spaller T."/>
            <person name="Winckler T."/>
            <person name="Schaap P."/>
            <person name="Glockner G."/>
        </authorList>
    </citation>
    <scope>NUCLEOTIDE SEQUENCE [LARGE SCALE GENOMIC DNA]</scope>
    <source>
        <strain evidence="2 3">Jena</strain>
    </source>
</reference>
<comment type="caution">
    <text evidence="2">The sequence shown here is derived from an EMBL/GenBank/DDBJ whole genome shotgun (WGS) entry which is preliminary data.</text>
</comment>
<dbReference type="Proteomes" id="UP000241769">
    <property type="component" value="Unassembled WGS sequence"/>
</dbReference>
<evidence type="ECO:0000256" key="1">
    <source>
        <dbReference type="SAM" id="Phobius"/>
    </source>
</evidence>
<evidence type="ECO:0000313" key="3">
    <source>
        <dbReference type="Proteomes" id="UP000241769"/>
    </source>
</evidence>
<gene>
    <name evidence="2" type="ORF">PROFUN_13460</name>
</gene>
<keyword evidence="1" id="KW-0472">Membrane</keyword>
<name>A0A2P6N400_9EUKA</name>
<keyword evidence="1" id="KW-0812">Transmembrane</keyword>
<dbReference type="AlphaFoldDB" id="A0A2P6N400"/>
<feature type="transmembrane region" description="Helical" evidence="1">
    <location>
        <begin position="96"/>
        <end position="115"/>
    </location>
</feature>
<accession>A0A2P6N400</accession>